<protein>
    <submittedName>
        <fullName evidence="1">Uncharacterized protein</fullName>
    </submittedName>
</protein>
<proteinExistence type="predicted"/>
<sequence>MTLIMGNQSKNATPDNSDEESGDAFTDGDFGDSDEELHVERNDDSNTTLIPVNETVNAEIMEIVRGARNGFDEHDHAKVNGHKSSDSDLECRSNGELAMPDARRDSHGDQNPSIVGILGGQQDHAEQRLAARRAARAEAREIRMRELERQQREQEDHADKAYDMYAETVGRRAGPRISGLTPAALHSPRRASEDSADDSFNVKDLRHDLKEVEEKFRKAMILNAQLDNDKAALGYQLELLKDRIEELAAEHAQLQREHKEKCSAHERLKREHASLERELVAARDAVRARDAAAAGAGFAFVDAAPAPATNGLNNNDAPALPALALVTHQNEKLLNDAGEGTLDVRLQKLLSSKQSLEGEVRRLKLQLSEEQHNGVARAHDHDLETELEALRKSTAEAKARAARAEAEAALQAAAATRLAAQLSRVRAQHDARDEHEEQLKQERRRLQREVCTRSTPAARASWELRAQHDARRPRPAAQAGAPPPAARGLYTQHAGSPRQLGTARAARRAATTTSSSSRSAAACSERSVHAARRQPAPAGNCARSTTRGDHDQQLKQERRRLQREVCTRSTPAARASWELRAQHDARRPRPAAQAGAPPPAARGLYTQHAGSRASWELRAHTTRGDRPAAQAGAPPPAARGLYTQHAGSPRQLGTARAARRAATTTSSSSRSAAACSERSVHAARRQPAPAGNCARSTTRGDHDQQLKQERRRLQREVCTRSTPAARASWELRAQHDARRPRPAAQAGAPPPAARGLYTQHAGSPRQLGTARAARRARRPRGAAQAGAPPPAARGLYTQHAGSPRQLRTAAAQAAAARKSLTSGPLSKMAIVNGTVTSVPLSARLNNSALTSARALNNETNAREALNRVEELETENSHLTKRLDKLKNAKSALLKEL</sequence>
<dbReference type="EMBL" id="CM046105">
    <property type="protein sequence ID" value="KAI8435354.1"/>
    <property type="molecule type" value="Genomic_DNA"/>
</dbReference>
<evidence type="ECO:0000313" key="1">
    <source>
        <dbReference type="EMBL" id="KAI8435354.1"/>
    </source>
</evidence>
<name>A0ACC0KG58_CHOFU</name>
<evidence type="ECO:0000313" key="2">
    <source>
        <dbReference type="Proteomes" id="UP001064048"/>
    </source>
</evidence>
<organism evidence="1 2">
    <name type="scientific">Choristoneura fumiferana</name>
    <name type="common">Spruce budworm moth</name>
    <name type="synonym">Archips fumiferana</name>
    <dbReference type="NCBI Taxonomy" id="7141"/>
    <lineage>
        <taxon>Eukaryota</taxon>
        <taxon>Metazoa</taxon>
        <taxon>Ecdysozoa</taxon>
        <taxon>Arthropoda</taxon>
        <taxon>Hexapoda</taxon>
        <taxon>Insecta</taxon>
        <taxon>Pterygota</taxon>
        <taxon>Neoptera</taxon>
        <taxon>Endopterygota</taxon>
        <taxon>Lepidoptera</taxon>
        <taxon>Glossata</taxon>
        <taxon>Ditrysia</taxon>
        <taxon>Tortricoidea</taxon>
        <taxon>Tortricidae</taxon>
        <taxon>Tortricinae</taxon>
        <taxon>Choristoneura</taxon>
    </lineage>
</organism>
<gene>
    <name evidence="1" type="ORF">MSG28_003677</name>
</gene>
<dbReference type="Proteomes" id="UP001064048">
    <property type="component" value="Chromosome 5"/>
</dbReference>
<keyword evidence="2" id="KW-1185">Reference proteome</keyword>
<reference evidence="1 2" key="1">
    <citation type="journal article" date="2022" name="Genome Biol. Evol.">
        <title>The Spruce Budworm Genome: Reconstructing the Evolutionary History of Antifreeze Proteins.</title>
        <authorList>
            <person name="Beliveau C."/>
            <person name="Gagne P."/>
            <person name="Picq S."/>
            <person name="Vernygora O."/>
            <person name="Keeling C.I."/>
            <person name="Pinkney K."/>
            <person name="Doucet D."/>
            <person name="Wen F."/>
            <person name="Johnston J.S."/>
            <person name="Maaroufi H."/>
            <person name="Boyle B."/>
            <person name="Laroche J."/>
            <person name="Dewar K."/>
            <person name="Juretic N."/>
            <person name="Blackburn G."/>
            <person name="Nisole A."/>
            <person name="Brunet B."/>
            <person name="Brandao M."/>
            <person name="Lumley L."/>
            <person name="Duan J."/>
            <person name="Quan G."/>
            <person name="Lucarotti C.J."/>
            <person name="Roe A.D."/>
            <person name="Sperling F.A.H."/>
            <person name="Levesque R.C."/>
            <person name="Cusson M."/>
        </authorList>
    </citation>
    <scope>NUCLEOTIDE SEQUENCE [LARGE SCALE GENOMIC DNA]</scope>
    <source>
        <strain evidence="1">Glfc:IPQL:Cfum</strain>
    </source>
</reference>
<comment type="caution">
    <text evidence="1">The sequence shown here is derived from an EMBL/GenBank/DDBJ whole genome shotgun (WGS) entry which is preliminary data.</text>
</comment>
<accession>A0ACC0KG58</accession>